<accession>A0A4C1W741</accession>
<dbReference type="EMBL" id="BGZK01000497">
    <property type="protein sequence ID" value="GBP47178.1"/>
    <property type="molecule type" value="Genomic_DNA"/>
</dbReference>
<name>A0A4C1W741_EUMVA</name>
<sequence>MAANHPSLLLASAATYEAPPPHRFLRKPRNALTDQSDDFTVKKPTARYTSHASRRSQPRAQSILKPSRDSYAEKALEGFHKIITHRRLLYAAQAARGGRKRKYKKKPCIESSFGFRSTWSRSRAQGVPKEIPVEEVKENFQA</sequence>
<evidence type="ECO:0000313" key="3">
    <source>
        <dbReference type="Proteomes" id="UP000299102"/>
    </source>
</evidence>
<proteinExistence type="predicted"/>
<dbReference type="AlphaFoldDB" id="A0A4C1W741"/>
<organism evidence="2 3">
    <name type="scientific">Eumeta variegata</name>
    <name type="common">Bagworm moth</name>
    <name type="synonym">Eumeta japonica</name>
    <dbReference type="NCBI Taxonomy" id="151549"/>
    <lineage>
        <taxon>Eukaryota</taxon>
        <taxon>Metazoa</taxon>
        <taxon>Ecdysozoa</taxon>
        <taxon>Arthropoda</taxon>
        <taxon>Hexapoda</taxon>
        <taxon>Insecta</taxon>
        <taxon>Pterygota</taxon>
        <taxon>Neoptera</taxon>
        <taxon>Endopterygota</taxon>
        <taxon>Lepidoptera</taxon>
        <taxon>Glossata</taxon>
        <taxon>Ditrysia</taxon>
        <taxon>Tineoidea</taxon>
        <taxon>Psychidae</taxon>
        <taxon>Oiketicinae</taxon>
        <taxon>Eumeta</taxon>
    </lineage>
</organism>
<evidence type="ECO:0000313" key="2">
    <source>
        <dbReference type="EMBL" id="GBP47178.1"/>
    </source>
</evidence>
<feature type="region of interest" description="Disordered" evidence="1">
    <location>
        <begin position="19"/>
        <end position="67"/>
    </location>
</feature>
<dbReference type="OrthoDB" id="10050074at2759"/>
<dbReference type="Proteomes" id="UP000299102">
    <property type="component" value="Unassembled WGS sequence"/>
</dbReference>
<keyword evidence="3" id="KW-1185">Reference proteome</keyword>
<comment type="caution">
    <text evidence="2">The sequence shown here is derived from an EMBL/GenBank/DDBJ whole genome shotgun (WGS) entry which is preliminary data.</text>
</comment>
<gene>
    <name evidence="2" type="ORF">EVAR_38290_1</name>
</gene>
<reference evidence="2 3" key="1">
    <citation type="journal article" date="2019" name="Commun. Biol.">
        <title>The bagworm genome reveals a unique fibroin gene that provides high tensile strength.</title>
        <authorList>
            <person name="Kono N."/>
            <person name="Nakamura H."/>
            <person name="Ohtoshi R."/>
            <person name="Tomita M."/>
            <person name="Numata K."/>
            <person name="Arakawa K."/>
        </authorList>
    </citation>
    <scope>NUCLEOTIDE SEQUENCE [LARGE SCALE GENOMIC DNA]</scope>
</reference>
<evidence type="ECO:0000256" key="1">
    <source>
        <dbReference type="SAM" id="MobiDB-lite"/>
    </source>
</evidence>
<protein>
    <submittedName>
        <fullName evidence="2">Uncharacterized protein</fullName>
    </submittedName>
</protein>